<gene>
    <name evidence="2" type="ORF">HDA44_005058</name>
</gene>
<evidence type="ECO:0000313" key="3">
    <source>
        <dbReference type="Proteomes" id="UP000558997"/>
    </source>
</evidence>
<protein>
    <submittedName>
        <fullName evidence="2">Uncharacterized protein</fullName>
    </submittedName>
</protein>
<dbReference type="AlphaFoldDB" id="A0A841DZW6"/>
<dbReference type="RefSeq" id="WP_184838425.1">
    <property type="nucleotide sequence ID" value="NZ_BAAAVN010000029.1"/>
</dbReference>
<evidence type="ECO:0000313" key="2">
    <source>
        <dbReference type="EMBL" id="MBB5981717.1"/>
    </source>
</evidence>
<evidence type="ECO:0000256" key="1">
    <source>
        <dbReference type="SAM" id="MobiDB-lite"/>
    </source>
</evidence>
<dbReference type="Proteomes" id="UP000558997">
    <property type="component" value="Unassembled WGS sequence"/>
</dbReference>
<name>A0A841DZW6_9ACTN</name>
<accession>A0A841DZW6</accession>
<dbReference type="EMBL" id="JACHNF010000001">
    <property type="protein sequence ID" value="MBB5981717.1"/>
    <property type="molecule type" value="Genomic_DNA"/>
</dbReference>
<proteinExistence type="predicted"/>
<feature type="region of interest" description="Disordered" evidence="1">
    <location>
        <begin position="31"/>
        <end position="56"/>
    </location>
</feature>
<comment type="caution">
    <text evidence="2">The sequence shown here is derived from an EMBL/GenBank/DDBJ whole genome shotgun (WGS) entry which is preliminary data.</text>
</comment>
<sequence>MSKELPMCPCCSFRAANHARPHCHLCIKHPEANPRLKPNKTGKPGKAKPASRNRIW</sequence>
<feature type="compositionally biased region" description="Basic residues" evidence="1">
    <location>
        <begin position="37"/>
        <end position="56"/>
    </location>
</feature>
<reference evidence="2 3" key="1">
    <citation type="submission" date="2020-08" db="EMBL/GenBank/DDBJ databases">
        <title>Sequencing the genomes of 1000 actinobacteria strains.</title>
        <authorList>
            <person name="Klenk H.-P."/>
        </authorList>
    </citation>
    <scope>NUCLEOTIDE SEQUENCE [LARGE SCALE GENOMIC DNA]</scope>
    <source>
        <strain evidence="2 3">DSM 17294</strain>
    </source>
</reference>
<organism evidence="2 3">
    <name type="scientific">Kribbella solani</name>
    <dbReference type="NCBI Taxonomy" id="236067"/>
    <lineage>
        <taxon>Bacteria</taxon>
        <taxon>Bacillati</taxon>
        <taxon>Actinomycetota</taxon>
        <taxon>Actinomycetes</taxon>
        <taxon>Propionibacteriales</taxon>
        <taxon>Kribbellaceae</taxon>
        <taxon>Kribbella</taxon>
    </lineage>
</organism>
<keyword evidence="3" id="KW-1185">Reference proteome</keyword>